<name>T1DFH5_9ZZZZ</name>
<evidence type="ECO:0000313" key="1">
    <source>
        <dbReference type="EMBL" id="EQD80079.1"/>
    </source>
</evidence>
<dbReference type="EMBL" id="AUZX01000963">
    <property type="protein sequence ID" value="EQD80079.1"/>
    <property type="molecule type" value="Genomic_DNA"/>
</dbReference>
<dbReference type="AlphaFoldDB" id="T1DFH5"/>
<organism evidence="1">
    <name type="scientific">mine drainage metagenome</name>
    <dbReference type="NCBI Taxonomy" id="410659"/>
    <lineage>
        <taxon>unclassified sequences</taxon>
        <taxon>metagenomes</taxon>
        <taxon>ecological metagenomes</taxon>
    </lineage>
</organism>
<dbReference type="SUPFAM" id="SSF49464">
    <property type="entry name" value="Carboxypeptidase regulatory domain-like"/>
    <property type="match status" value="1"/>
</dbReference>
<reference evidence="1" key="2">
    <citation type="journal article" date="2014" name="ISME J.">
        <title>Microbial stratification in low pH oxic and suboxic macroscopic growths along an acid mine drainage.</title>
        <authorList>
            <person name="Mendez-Garcia C."/>
            <person name="Mesa V."/>
            <person name="Sprenger R.R."/>
            <person name="Richter M."/>
            <person name="Diez M.S."/>
            <person name="Solano J."/>
            <person name="Bargiela R."/>
            <person name="Golyshina O.V."/>
            <person name="Manteca A."/>
            <person name="Ramos J.L."/>
            <person name="Gallego J.R."/>
            <person name="Llorente I."/>
            <person name="Martins Dos Santos V.A."/>
            <person name="Jensen O.N."/>
            <person name="Pelaez A.I."/>
            <person name="Sanchez J."/>
            <person name="Ferrer M."/>
        </authorList>
    </citation>
    <scope>NUCLEOTIDE SEQUENCE</scope>
</reference>
<reference evidence="1" key="1">
    <citation type="submission" date="2013-08" db="EMBL/GenBank/DDBJ databases">
        <authorList>
            <person name="Mendez C."/>
            <person name="Richter M."/>
            <person name="Ferrer M."/>
            <person name="Sanchez J."/>
        </authorList>
    </citation>
    <scope>NUCLEOTIDE SEQUENCE</scope>
</reference>
<dbReference type="InterPro" id="IPR008969">
    <property type="entry name" value="CarboxyPept-like_regulatory"/>
</dbReference>
<sequence length="281" mass="30912">MAETGTNIAYIQVDHSLFPFSGNNPGIFYAPSYLTETPTISTPTGEVIPTNYYNIQAVTANGTFNATSLPPNIQPLGYNIVYTPAFYNTSIYRFMIGLPPSAVGKSNGIPGVTFGQTTYAMQPAYNMSHFEIMYESIPFNPYKNYTAHPTAWRLIPLQQAYQYQKEKIGTSIIFPPSYQVTSSADPIVQYFPGAKLYGQITTQSGLPVSGAYVTLFDQYGIPHGYTKTNVNGFYNLSAVPGNDTLFVTSGTFLHQYLSGSNTIKIFTVNVSRSQAERTDTS</sequence>
<feature type="non-terminal residue" evidence="1">
    <location>
        <position position="281"/>
    </location>
</feature>
<protein>
    <submittedName>
        <fullName evidence="1">Oligosaccharyl transferase STT3 subunit family</fullName>
    </submittedName>
</protein>
<accession>T1DFH5</accession>
<keyword evidence="1" id="KW-0808">Transferase</keyword>
<proteinExistence type="predicted"/>
<comment type="caution">
    <text evidence="1">The sequence shown here is derived from an EMBL/GenBank/DDBJ whole genome shotgun (WGS) entry which is preliminary data.</text>
</comment>
<gene>
    <name evidence="1" type="ORF">B1A_01266</name>
</gene>
<dbReference type="GO" id="GO:0016740">
    <property type="term" value="F:transferase activity"/>
    <property type="evidence" value="ECO:0007669"/>
    <property type="project" value="UniProtKB-KW"/>
</dbReference>